<sequence>MQKNEIHIGIERENHKLFDDLQKMDLLAQPITISMIKIQFTHERILGIKIKYRGMDGKTIVGQSSRKLKIFGVHFEKFKIDKNDCIKEIFGFASTSINQLGFRTYKGHQVTCGSPKGQTFSYQIPNHTFIAAKGSHEEFLEYLCFRVIPLTQEQITNLGIDTQINKQQSFQT</sequence>
<dbReference type="EMBL" id="CT868019">
    <property type="protein sequence ID" value="CAK62508.1"/>
    <property type="molecule type" value="Genomic_DNA"/>
</dbReference>
<gene>
    <name evidence="2" type="ORF">GSPATT00005754001</name>
</gene>
<dbReference type="OrthoDB" id="290587at2759"/>
<evidence type="ECO:0000259" key="1">
    <source>
        <dbReference type="Pfam" id="PF01419"/>
    </source>
</evidence>
<dbReference type="InterPro" id="IPR036404">
    <property type="entry name" value="Jacalin-like_lectin_dom_sf"/>
</dbReference>
<dbReference type="GeneID" id="5015690"/>
<dbReference type="AlphaFoldDB" id="A0BVE1"/>
<dbReference type="SUPFAM" id="SSF51101">
    <property type="entry name" value="Mannose-binding lectins"/>
    <property type="match status" value="1"/>
</dbReference>
<dbReference type="InParanoid" id="A0BVE1"/>
<reference evidence="2 3" key="1">
    <citation type="journal article" date="2006" name="Nature">
        <title>Global trends of whole-genome duplications revealed by the ciliate Paramecium tetraurelia.</title>
        <authorList>
            <consortium name="Genoscope"/>
            <person name="Aury J.-M."/>
            <person name="Jaillon O."/>
            <person name="Duret L."/>
            <person name="Noel B."/>
            <person name="Jubin C."/>
            <person name="Porcel B.M."/>
            <person name="Segurens B."/>
            <person name="Daubin V."/>
            <person name="Anthouard V."/>
            <person name="Aiach N."/>
            <person name="Arnaiz O."/>
            <person name="Billaut A."/>
            <person name="Beisson J."/>
            <person name="Blanc I."/>
            <person name="Bouhouche K."/>
            <person name="Camara F."/>
            <person name="Duharcourt S."/>
            <person name="Guigo R."/>
            <person name="Gogendeau D."/>
            <person name="Katinka M."/>
            <person name="Keller A.-M."/>
            <person name="Kissmehl R."/>
            <person name="Klotz C."/>
            <person name="Koll F."/>
            <person name="Le Moue A."/>
            <person name="Lepere C."/>
            <person name="Malinsky S."/>
            <person name="Nowacki M."/>
            <person name="Nowak J.K."/>
            <person name="Plattner H."/>
            <person name="Poulain J."/>
            <person name="Ruiz F."/>
            <person name="Serrano V."/>
            <person name="Zagulski M."/>
            <person name="Dessen P."/>
            <person name="Betermier M."/>
            <person name="Weissenbach J."/>
            <person name="Scarpelli C."/>
            <person name="Schachter V."/>
            <person name="Sperling L."/>
            <person name="Meyer E."/>
            <person name="Cohen J."/>
            <person name="Wincker P."/>
        </authorList>
    </citation>
    <scope>NUCLEOTIDE SEQUENCE [LARGE SCALE GENOMIC DNA]</scope>
    <source>
        <strain evidence="2 3">Stock d4-2</strain>
    </source>
</reference>
<protein>
    <recommendedName>
        <fullName evidence="1">Jacalin-type lectin domain-containing protein</fullName>
    </recommendedName>
</protein>
<dbReference type="OMA" id="IKYRGMD"/>
<keyword evidence="3" id="KW-1185">Reference proteome</keyword>
<name>A0BVE1_PARTE</name>
<dbReference type="RefSeq" id="XP_001429906.1">
    <property type="nucleotide sequence ID" value="XM_001429869.2"/>
</dbReference>
<evidence type="ECO:0000313" key="3">
    <source>
        <dbReference type="Proteomes" id="UP000000600"/>
    </source>
</evidence>
<dbReference type="Pfam" id="PF01419">
    <property type="entry name" value="Jacalin"/>
    <property type="match status" value="1"/>
</dbReference>
<accession>A0BVE1</accession>
<dbReference type="Gene3D" id="2.100.10.30">
    <property type="entry name" value="Jacalin-like lectin domain"/>
    <property type="match status" value="1"/>
</dbReference>
<proteinExistence type="predicted"/>
<dbReference type="KEGG" id="ptm:GSPATT00005754001"/>
<dbReference type="InterPro" id="IPR001229">
    <property type="entry name" value="Jacalin-like_lectin_dom"/>
</dbReference>
<evidence type="ECO:0000313" key="2">
    <source>
        <dbReference type="EMBL" id="CAK62508.1"/>
    </source>
</evidence>
<dbReference type="Proteomes" id="UP000000600">
    <property type="component" value="Unassembled WGS sequence"/>
</dbReference>
<feature type="domain" description="Jacalin-type lectin" evidence="1">
    <location>
        <begin position="34"/>
        <end position="141"/>
    </location>
</feature>
<dbReference type="HOGENOM" id="CLU_1565905_0_0_1"/>
<organism evidence="2 3">
    <name type="scientific">Paramecium tetraurelia</name>
    <dbReference type="NCBI Taxonomy" id="5888"/>
    <lineage>
        <taxon>Eukaryota</taxon>
        <taxon>Sar</taxon>
        <taxon>Alveolata</taxon>
        <taxon>Ciliophora</taxon>
        <taxon>Intramacronucleata</taxon>
        <taxon>Oligohymenophorea</taxon>
        <taxon>Peniculida</taxon>
        <taxon>Parameciidae</taxon>
        <taxon>Paramecium</taxon>
    </lineage>
</organism>